<dbReference type="CDD" id="cd24041">
    <property type="entry name" value="ASKHA_NBD_AtAPY1-like"/>
    <property type="match status" value="1"/>
</dbReference>
<feature type="binding site" evidence="10">
    <location>
        <begin position="312"/>
        <end position="316"/>
    </location>
    <ligand>
        <name>ATP</name>
        <dbReference type="ChEBI" id="CHEBI:30616"/>
    </ligand>
</feature>
<dbReference type="GO" id="GO:0005524">
    <property type="term" value="F:ATP binding"/>
    <property type="evidence" value="ECO:0007669"/>
    <property type="project" value="UniProtKB-KW"/>
</dbReference>
<evidence type="ECO:0000256" key="5">
    <source>
        <dbReference type="ARBA" id="ARBA00031370"/>
    </source>
</evidence>
<evidence type="ECO:0000256" key="2">
    <source>
        <dbReference type="ARBA" id="ARBA00012148"/>
    </source>
</evidence>
<comment type="catalytic activity">
    <reaction evidence="8">
        <text>a ribonucleoside 5'-triphosphate + 2 H2O = a ribonucleoside 5'-phosphate + 2 phosphate + 2 H(+)</text>
        <dbReference type="Rhea" id="RHEA:36795"/>
        <dbReference type="ChEBI" id="CHEBI:15377"/>
        <dbReference type="ChEBI" id="CHEBI:15378"/>
        <dbReference type="ChEBI" id="CHEBI:43474"/>
        <dbReference type="ChEBI" id="CHEBI:58043"/>
        <dbReference type="ChEBI" id="CHEBI:61557"/>
        <dbReference type="EC" id="3.6.1.5"/>
    </reaction>
</comment>
<evidence type="ECO:0000256" key="4">
    <source>
        <dbReference type="ARBA" id="ARBA00030084"/>
    </source>
</evidence>
<dbReference type="InterPro" id="IPR000407">
    <property type="entry name" value="GDA1_CD39_NTPase"/>
</dbReference>
<dbReference type="OMA" id="CLVENMN"/>
<evidence type="ECO:0000256" key="8">
    <source>
        <dbReference type="ARBA" id="ARBA00049175"/>
    </source>
</evidence>
<feature type="transmembrane region" description="Helical" evidence="13">
    <location>
        <begin position="12"/>
        <end position="29"/>
    </location>
</feature>
<evidence type="ECO:0000256" key="3">
    <source>
        <dbReference type="ARBA" id="ARBA00022801"/>
    </source>
</evidence>
<dbReference type="EC" id="3.6.1.5" evidence="2"/>
<keyword evidence="13" id="KW-0472">Membrane</keyword>
<comment type="similarity">
    <text evidence="1 11">Belongs to the GDA1/CD39 NTPase family.</text>
</comment>
<keyword evidence="13" id="KW-1133">Transmembrane helix</keyword>
<name>A0A061F8C2_THECC</name>
<proteinExistence type="inferred from homology"/>
<evidence type="ECO:0000256" key="1">
    <source>
        <dbReference type="ARBA" id="ARBA00009283"/>
    </source>
</evidence>
<evidence type="ECO:0000256" key="13">
    <source>
        <dbReference type="SAM" id="Phobius"/>
    </source>
</evidence>
<dbReference type="GO" id="GO:0009134">
    <property type="term" value="P:nucleoside diphosphate catabolic process"/>
    <property type="evidence" value="ECO:0000318"/>
    <property type="project" value="GO_Central"/>
</dbReference>
<sequence length="557" mass="60590">MNETFLLRGTFFRLLLFGLLQMSCVTFPINSKIPKLKNLEDLEPLPTTTGNGQIRYRTPSSAELLESGPTGGAQSPTGNGTTDHIEKMMKRSMARHESISDKIHKYRGVLLVISIPIVLITFVLYVMPGKSASNEAVVQGVELNIRKVGANSRGNRNYAVIFDAGSSGSRVHVFCFDQNLDLVPIGSELELFEQIKPGLSFYAKDPQAAANSLRTLLDKAESVVPLDLRSKTPVRVGATAGLRALEGDASDRILHAVSELLKDRSTLKYEANGVRILDGSQEGAYEWVTINYLLGNLGRTYADTVGIVDLGGGSVQMAYAISENAAAKAPSVPAGEDNFVNEMNLMGSKYHLYVHSYLHYGLLAARAEILKVSEDSGNPCILEGFDGTYKYGGEEFKASASSSGTSMEECRRVTLKALKINETCTHMKCTFGGVWNGGGGDGQKNLFVASFFFDRAAEAGFIKATDPVAKVQPQYFADAAKRACETKYANAKATYEHVEESNLAYVCMDLVYQYTLLVDGFGLDPYQDITLVKQVKYQNSLVEAAWPLGSAIEAVSS</sequence>
<evidence type="ECO:0000256" key="7">
    <source>
        <dbReference type="ARBA" id="ARBA00032306"/>
    </source>
</evidence>
<dbReference type="PANTHER" id="PTHR11782">
    <property type="entry name" value="ADENOSINE/GUANOSINE DIPHOSPHATASE"/>
    <property type="match status" value="1"/>
</dbReference>
<dbReference type="Gene3D" id="3.30.420.40">
    <property type="match status" value="1"/>
</dbReference>
<dbReference type="GO" id="GO:0017110">
    <property type="term" value="F:nucleoside diphosphate phosphatase activity"/>
    <property type="evidence" value="ECO:0000318"/>
    <property type="project" value="GO_Central"/>
</dbReference>
<organism evidence="14 15">
    <name type="scientific">Theobroma cacao</name>
    <name type="common">Cacao</name>
    <name type="synonym">Cocoa</name>
    <dbReference type="NCBI Taxonomy" id="3641"/>
    <lineage>
        <taxon>Eukaryota</taxon>
        <taxon>Viridiplantae</taxon>
        <taxon>Streptophyta</taxon>
        <taxon>Embryophyta</taxon>
        <taxon>Tracheophyta</taxon>
        <taxon>Spermatophyta</taxon>
        <taxon>Magnoliopsida</taxon>
        <taxon>eudicotyledons</taxon>
        <taxon>Gunneridae</taxon>
        <taxon>Pentapetalae</taxon>
        <taxon>rosids</taxon>
        <taxon>malvids</taxon>
        <taxon>Malvales</taxon>
        <taxon>Malvaceae</taxon>
        <taxon>Byttnerioideae</taxon>
        <taxon>Theobroma</taxon>
    </lineage>
</organism>
<accession>A0A061F8C2</accession>
<evidence type="ECO:0000256" key="10">
    <source>
        <dbReference type="PIRSR" id="PIRSR600407-2"/>
    </source>
</evidence>
<evidence type="ECO:0000256" key="12">
    <source>
        <dbReference type="SAM" id="MobiDB-lite"/>
    </source>
</evidence>
<dbReference type="Gramene" id="EOY10734">
    <property type="protein sequence ID" value="EOY10734"/>
    <property type="gene ID" value="TCM_026034"/>
</dbReference>
<evidence type="ECO:0000256" key="11">
    <source>
        <dbReference type="RuleBase" id="RU003833"/>
    </source>
</evidence>
<evidence type="ECO:0000313" key="14">
    <source>
        <dbReference type="EMBL" id="EOY10734.1"/>
    </source>
</evidence>
<keyword evidence="15" id="KW-1185">Reference proteome</keyword>
<dbReference type="eggNOG" id="KOG1385">
    <property type="taxonomic scope" value="Eukaryota"/>
</dbReference>
<feature type="transmembrane region" description="Helical" evidence="13">
    <location>
        <begin position="108"/>
        <end position="127"/>
    </location>
</feature>
<reference evidence="14 15" key="1">
    <citation type="journal article" date="2013" name="Genome Biol.">
        <title>The genome sequence of the most widely cultivated cacao type and its use to identify candidate genes regulating pod color.</title>
        <authorList>
            <person name="Motamayor J.C."/>
            <person name="Mockaitis K."/>
            <person name="Schmutz J."/>
            <person name="Haiminen N."/>
            <person name="Iii D.L."/>
            <person name="Cornejo O."/>
            <person name="Findley S.D."/>
            <person name="Zheng P."/>
            <person name="Utro F."/>
            <person name="Royaert S."/>
            <person name="Saski C."/>
            <person name="Jenkins J."/>
            <person name="Podicheti R."/>
            <person name="Zhao M."/>
            <person name="Scheffler B.E."/>
            <person name="Stack J.C."/>
            <person name="Feltus F.A."/>
            <person name="Mustiga G.M."/>
            <person name="Amores F."/>
            <person name="Phillips W."/>
            <person name="Marelli J.P."/>
            <person name="May G.D."/>
            <person name="Shapiro H."/>
            <person name="Ma J."/>
            <person name="Bustamante C.D."/>
            <person name="Schnell R.J."/>
            <person name="Main D."/>
            <person name="Gilbert D."/>
            <person name="Parida L."/>
            <person name="Kuhn D.N."/>
        </authorList>
    </citation>
    <scope>NUCLEOTIDE SEQUENCE [LARGE SCALE GENOMIC DNA]</scope>
    <source>
        <strain evidence="15">cv. Matina 1-6</strain>
    </source>
</reference>
<dbReference type="GO" id="GO:0016020">
    <property type="term" value="C:membrane"/>
    <property type="evidence" value="ECO:0000318"/>
    <property type="project" value="GO_Central"/>
</dbReference>
<feature type="compositionally biased region" description="Polar residues" evidence="12">
    <location>
        <begin position="72"/>
        <end position="82"/>
    </location>
</feature>
<feature type="active site" description="Proton acceptor" evidence="9">
    <location>
        <position position="282"/>
    </location>
</feature>
<feature type="region of interest" description="Disordered" evidence="12">
    <location>
        <begin position="63"/>
        <end position="83"/>
    </location>
</feature>
<dbReference type="GO" id="GO:0004050">
    <property type="term" value="F:apyrase activity"/>
    <property type="evidence" value="ECO:0007669"/>
    <property type="project" value="UniProtKB-EC"/>
</dbReference>
<evidence type="ECO:0000256" key="6">
    <source>
        <dbReference type="ARBA" id="ARBA00031428"/>
    </source>
</evidence>
<keyword evidence="10" id="KW-0067">ATP-binding</keyword>
<dbReference type="Gene3D" id="3.30.420.150">
    <property type="entry name" value="Exopolyphosphatase. Domain 2"/>
    <property type="match status" value="1"/>
</dbReference>
<dbReference type="Pfam" id="PF01150">
    <property type="entry name" value="GDA1_CD39"/>
    <property type="match status" value="1"/>
</dbReference>
<gene>
    <name evidence="14" type="ORF">TCM_026034</name>
</gene>
<dbReference type="AlphaFoldDB" id="A0A061F8C2"/>
<dbReference type="InParanoid" id="A0A061F8C2"/>
<dbReference type="HOGENOM" id="CLU_010246_0_0_1"/>
<keyword evidence="10" id="KW-0547">Nucleotide-binding</keyword>
<dbReference type="FunFam" id="3.30.420.150:FF:000008">
    <property type="entry name" value="Apyrase 1"/>
    <property type="match status" value="1"/>
</dbReference>
<dbReference type="PROSITE" id="PS01238">
    <property type="entry name" value="GDA1_CD39_NTPASE"/>
    <property type="match status" value="1"/>
</dbReference>
<dbReference type="EMBL" id="CM001883">
    <property type="protein sequence ID" value="EOY10734.1"/>
    <property type="molecule type" value="Genomic_DNA"/>
</dbReference>
<evidence type="ECO:0000256" key="9">
    <source>
        <dbReference type="PIRSR" id="PIRSR600407-1"/>
    </source>
</evidence>
<dbReference type="Proteomes" id="UP000026915">
    <property type="component" value="Chromosome 5"/>
</dbReference>
<dbReference type="STRING" id="3641.A0A061F8C2"/>
<evidence type="ECO:0000313" key="15">
    <source>
        <dbReference type="Proteomes" id="UP000026915"/>
    </source>
</evidence>
<protein>
    <recommendedName>
        <fullName evidence="2">apyrase</fullName>
        <ecNumber evidence="2">3.6.1.5</ecNumber>
    </recommendedName>
    <alternativeName>
        <fullName evidence="6">ATP-diphosphatase</fullName>
    </alternativeName>
    <alternativeName>
        <fullName evidence="7">ATP-diphosphohydrolase</fullName>
    </alternativeName>
    <alternativeName>
        <fullName evidence="4">Adenosine diphosphatase</fullName>
    </alternativeName>
    <alternativeName>
        <fullName evidence="5">NTPDase</fullName>
    </alternativeName>
</protein>
<dbReference type="FunCoup" id="A0A061F8C2">
    <property type="interactions" value="3337"/>
</dbReference>
<keyword evidence="13" id="KW-0812">Transmembrane</keyword>
<dbReference type="PANTHER" id="PTHR11782:SF83">
    <property type="entry name" value="GUANOSINE-DIPHOSPHATASE"/>
    <property type="match status" value="1"/>
</dbReference>
<keyword evidence="3 11" id="KW-0378">Hydrolase</keyword>